<dbReference type="InterPro" id="IPR035606">
    <property type="entry name" value="SORBS1_SH3"/>
</dbReference>
<dbReference type="Pfam" id="PF02208">
    <property type="entry name" value="Sorb"/>
    <property type="match status" value="1"/>
</dbReference>
<dbReference type="CDD" id="cd11922">
    <property type="entry name" value="SH3_Sorbs1_2"/>
    <property type="match status" value="1"/>
</dbReference>
<dbReference type="InterPro" id="IPR035611">
    <property type="entry name" value="SORBS1_SH3_2"/>
</dbReference>
<dbReference type="GeneID" id="111172465"/>
<evidence type="ECO:0000256" key="10">
    <source>
        <dbReference type="ARBA" id="ARBA00023136"/>
    </source>
</evidence>
<feature type="region of interest" description="Disordered" evidence="12">
    <location>
        <begin position="403"/>
        <end position="533"/>
    </location>
</feature>
<keyword evidence="8" id="KW-0677">Repeat</keyword>
<dbReference type="InParanoid" id="A0A2Y9MRL4"/>
<dbReference type="FunCoup" id="A0A2Y9MRL4">
    <property type="interactions" value="271"/>
</dbReference>
<dbReference type="Gene3D" id="2.30.30.40">
    <property type="entry name" value="SH3 Domains"/>
    <property type="match status" value="3"/>
</dbReference>
<dbReference type="InterPro" id="IPR036028">
    <property type="entry name" value="SH3-like_dom_sf"/>
</dbReference>
<organism evidence="15 16">
    <name type="scientific">Delphinapterus leucas</name>
    <name type="common">Beluga whale</name>
    <dbReference type="NCBI Taxonomy" id="9749"/>
    <lineage>
        <taxon>Eukaryota</taxon>
        <taxon>Metazoa</taxon>
        <taxon>Chordata</taxon>
        <taxon>Craniata</taxon>
        <taxon>Vertebrata</taxon>
        <taxon>Euteleostomi</taxon>
        <taxon>Mammalia</taxon>
        <taxon>Eutheria</taxon>
        <taxon>Laurasiatheria</taxon>
        <taxon>Artiodactyla</taxon>
        <taxon>Whippomorpha</taxon>
        <taxon>Cetacea</taxon>
        <taxon>Odontoceti</taxon>
        <taxon>Monodontidae</taxon>
        <taxon>Delphinapterus</taxon>
    </lineage>
</organism>
<feature type="region of interest" description="Disordered" evidence="12">
    <location>
        <begin position="1060"/>
        <end position="1087"/>
    </location>
</feature>
<evidence type="ECO:0000259" key="13">
    <source>
        <dbReference type="PROSITE" id="PS50002"/>
    </source>
</evidence>
<keyword evidence="7" id="KW-0597">Phosphoprotein</keyword>
<dbReference type="InterPro" id="IPR050384">
    <property type="entry name" value="Endophilin_SH3RF"/>
</dbReference>
<keyword evidence="4 11" id="KW-0728">SH3 domain</keyword>
<dbReference type="GO" id="GO:0005634">
    <property type="term" value="C:nucleus"/>
    <property type="evidence" value="ECO:0007669"/>
    <property type="project" value="TreeGrafter"/>
</dbReference>
<feature type="region of interest" description="Disordered" evidence="12">
    <location>
        <begin position="1160"/>
        <end position="1229"/>
    </location>
</feature>
<feature type="domain" description="SH3" evidence="13">
    <location>
        <begin position="792"/>
        <end position="851"/>
    </location>
</feature>
<feature type="region of interest" description="Disordered" evidence="12">
    <location>
        <begin position="625"/>
        <end position="649"/>
    </location>
</feature>
<feature type="compositionally biased region" description="Basic and acidic residues" evidence="12">
    <location>
        <begin position="94"/>
        <end position="103"/>
    </location>
</feature>
<evidence type="ECO:0000256" key="12">
    <source>
        <dbReference type="SAM" id="MobiDB-lite"/>
    </source>
</evidence>
<protein>
    <submittedName>
        <fullName evidence="16">Sorbin and SH3 domain-containing protein 1 isoform X32</fullName>
    </submittedName>
</protein>
<feature type="compositionally biased region" description="Polar residues" evidence="12">
    <location>
        <begin position="1210"/>
        <end position="1229"/>
    </location>
</feature>
<feature type="domain" description="SH3" evidence="13">
    <location>
        <begin position="866"/>
        <end position="927"/>
    </location>
</feature>
<evidence type="ECO:0000256" key="8">
    <source>
        <dbReference type="ARBA" id="ARBA00022737"/>
    </source>
</evidence>
<dbReference type="Proteomes" id="UP000248483">
    <property type="component" value="Unplaced"/>
</dbReference>
<feature type="compositionally biased region" description="Basic and acidic residues" evidence="12">
    <location>
        <begin position="509"/>
        <end position="533"/>
    </location>
</feature>
<keyword evidence="10" id="KW-0472">Membrane</keyword>
<dbReference type="CTD" id="10580"/>
<dbReference type="Pfam" id="PF00018">
    <property type="entry name" value="SH3_1"/>
    <property type="match status" value="1"/>
</dbReference>
<dbReference type="PANTHER" id="PTHR14167:SF64">
    <property type="entry name" value="SORBIN AND SH3 DOMAIN-CONTAINING PROTEIN 1"/>
    <property type="match status" value="1"/>
</dbReference>
<dbReference type="RefSeq" id="XP_022424994.1">
    <property type="nucleotide sequence ID" value="XM_022569286.2"/>
</dbReference>
<evidence type="ECO:0000256" key="4">
    <source>
        <dbReference type="ARBA" id="ARBA00022443"/>
    </source>
</evidence>
<feature type="region of interest" description="Disordered" evidence="12">
    <location>
        <begin position="1"/>
        <end position="31"/>
    </location>
</feature>
<dbReference type="STRING" id="9749.A0A2Y9MRL4"/>
<sequence length="1291" mass="142428">MSSECDVGASKAVVNGLVPGSNGQDRATADPIRARSISAVKIIPVKTVKNSSGLVLPPDTDPTKICTGKGAVTLRASSSYREIPSGSPVSPRETPQEERKPVLEPENSSADEWRLPSNADANGNAQPSPLVAKGYRSVHPNLPSDKPQDATSSSPAQPEVIVVPLYLVNTDRGHEGTDRPPASLGPHGPPVPAAVPAGSPLTLPTLDDFIPPHLQRRSHHSQPASTPGSLPPVSQTPPSFSPPPPLVPPVPEGLRRISEPGLTGAVSSTDSSPLLNELPSSHVGTDSQTFAPVSKPSSAYPSTTIVNPTIVLLQHNREQQKRLSSLSDPVSERRVGEQDSAPTQEKPTSPGRAAEKKVKDDSRRVAKSTQDLSDVSMDDVGIPLRNTERSKDWYKTMFKQIHKLNRDTPEENPYFPTYKFPELPEIQQNSEEDNPYTPTYQFPASTPSPKSEDDDSDLYSPRYSFSEDTKSPLSVPRSKSEMNYIDGEKVVKRSATLPLPTRSSSLKSSPERNDWEPPDKKADTRKYRAEPKSIYEYQPGKSSVLTNEKMSRDISPEEIDLKNEPWYKFFSELEFGKPPPKKIWDYTPGDCSILPREDRKTNLEKDLNLCQTELEADLEKTETLNKAPSANLSQSSAVSPTPEISSEPPGYVYSSNFHAVKRESDGAPGDLTSLENERQIYKSVLEGGDIPLQGLSGLKRPSSSASTKDSESPRHFIPADYLESTEEFIRRRHDDKEKLLADQRRLKREQEEADIAARRHTGVIPTHHQFITNERFGDLLNIDDTAKRKSGSEMRPARAKFDFKAQTLKELPLQKGDVVYIYKQIDQNWYEGEHHGRVGIFPRTYIELLPPAEKAQPKKLAPVQVLEYGEAIAKFNFNGDTQVEMSFRKGERITLLRQVDENWYEGRIPGTSRQGIFPITYVDVIRRPLVKNPVDYIDLPFSSSPSRSATASPQFPGHSKLITPAPSSLPHAHRALSPEMHAVTSEWISLTVGVPSRRPLALTPPLPPLPEASVYSPEPLALWARPSSSLTLSLPRSGWSAWATPRSAVSPLALPPPHKACSLAPGSQTSLHASGDGGTHVPPPGVLKDSFSQLRLGRSDRVISELSDAFSSQGERQPWREGSGARERKADREAGERCPGGPAISKKSCLRPSDVVRCLSTEQRPTELHTPEESRPRKPRGSPFPGREAEPSELQRGGEPAERKAARTAASEQPQAQQRRVTPDRSQTSQDLFSYQALYSYIPQNADELELRDGDIVDVMEKCDDGWFVGTSRRTRQFGTFPGNYVKPLYL</sequence>
<dbReference type="FunFam" id="2.30.30.40:FF:000003">
    <property type="entry name" value="Sorbin and SH3 domain-containing protein 1 isoform 2"/>
    <property type="match status" value="1"/>
</dbReference>
<evidence type="ECO:0000256" key="1">
    <source>
        <dbReference type="ARBA" id="ARBA00004236"/>
    </source>
</evidence>
<proteinExistence type="predicted"/>
<evidence type="ECO:0000256" key="11">
    <source>
        <dbReference type="PROSITE-ProRule" id="PRU00192"/>
    </source>
</evidence>
<dbReference type="CDD" id="cd11919">
    <property type="entry name" value="SH3_Sorbs1_1"/>
    <property type="match status" value="1"/>
</dbReference>
<dbReference type="InterPro" id="IPR003127">
    <property type="entry name" value="SoHo_dom"/>
</dbReference>
<feature type="region of interest" description="Disordered" evidence="12">
    <location>
        <begin position="76"/>
        <end position="302"/>
    </location>
</feature>
<dbReference type="InterPro" id="IPR035610">
    <property type="entry name" value="SORBS1_SH3_1"/>
</dbReference>
<comment type="subcellular location">
    <subcellularLocation>
        <location evidence="2">Cell junction</location>
        <location evidence="2">Focal adhesion</location>
    </subcellularLocation>
    <subcellularLocation>
        <location evidence="1">Cell membrane</location>
    </subcellularLocation>
    <subcellularLocation>
        <location evidence="3">Cytoplasm</location>
    </subcellularLocation>
</comment>
<feature type="compositionally biased region" description="Pro residues" evidence="12">
    <location>
        <begin position="239"/>
        <end position="251"/>
    </location>
</feature>
<dbReference type="InterPro" id="IPR001452">
    <property type="entry name" value="SH3_domain"/>
</dbReference>
<dbReference type="SMART" id="SM00459">
    <property type="entry name" value="Sorb"/>
    <property type="match status" value="1"/>
</dbReference>
<evidence type="ECO:0000259" key="14">
    <source>
        <dbReference type="PROSITE" id="PS50831"/>
    </source>
</evidence>
<keyword evidence="6" id="KW-0963">Cytoplasm</keyword>
<evidence type="ECO:0000313" key="15">
    <source>
        <dbReference type="Proteomes" id="UP000248483"/>
    </source>
</evidence>
<dbReference type="PROSITE" id="PS50002">
    <property type="entry name" value="SH3"/>
    <property type="match status" value="3"/>
</dbReference>
<evidence type="ECO:0000256" key="7">
    <source>
        <dbReference type="ARBA" id="ARBA00022553"/>
    </source>
</evidence>
<keyword evidence="5" id="KW-1003">Cell membrane</keyword>
<dbReference type="PROSITE" id="PS50831">
    <property type="entry name" value="SOHO"/>
    <property type="match status" value="1"/>
</dbReference>
<feature type="domain" description="SoHo" evidence="14">
    <location>
        <begin position="365"/>
        <end position="468"/>
    </location>
</feature>
<evidence type="ECO:0000256" key="6">
    <source>
        <dbReference type="ARBA" id="ARBA00022490"/>
    </source>
</evidence>
<evidence type="ECO:0000256" key="9">
    <source>
        <dbReference type="ARBA" id="ARBA00022949"/>
    </source>
</evidence>
<dbReference type="GO" id="GO:0005737">
    <property type="term" value="C:cytoplasm"/>
    <property type="evidence" value="ECO:0007669"/>
    <property type="project" value="UniProtKB-SubCell"/>
</dbReference>
<accession>A0A2Y9MRL4</accession>
<gene>
    <name evidence="16" type="primary">SORBS1</name>
</gene>
<dbReference type="SUPFAM" id="SSF50044">
    <property type="entry name" value="SH3-domain"/>
    <property type="match status" value="3"/>
</dbReference>
<feature type="compositionally biased region" description="Polar residues" evidence="12">
    <location>
        <begin position="265"/>
        <end position="302"/>
    </location>
</feature>
<feature type="compositionally biased region" description="Basic and acidic residues" evidence="12">
    <location>
        <begin position="1164"/>
        <end position="1176"/>
    </location>
</feature>
<dbReference type="SMART" id="SM00326">
    <property type="entry name" value="SH3"/>
    <property type="match status" value="3"/>
</dbReference>
<dbReference type="FunFam" id="2.30.30.40:FF:000001">
    <property type="entry name" value="Sorbin and SH3 domain-containing protein 1 isoform 2"/>
    <property type="match status" value="1"/>
</dbReference>
<feature type="region of interest" description="Disordered" evidence="12">
    <location>
        <begin position="1107"/>
        <end position="1146"/>
    </location>
</feature>
<feature type="region of interest" description="Disordered" evidence="12">
    <location>
        <begin position="317"/>
        <end position="389"/>
    </location>
</feature>
<keyword evidence="15" id="KW-1185">Reference proteome</keyword>
<dbReference type="PRINTS" id="PR00499">
    <property type="entry name" value="P67PHOX"/>
</dbReference>
<dbReference type="PANTHER" id="PTHR14167">
    <property type="entry name" value="SH3 DOMAIN-CONTAINING"/>
    <property type="match status" value="1"/>
</dbReference>
<evidence type="ECO:0000313" key="16">
    <source>
        <dbReference type="RefSeq" id="XP_022424994.1"/>
    </source>
</evidence>
<feature type="compositionally biased region" description="Polar residues" evidence="12">
    <location>
        <begin position="436"/>
        <end position="449"/>
    </location>
</feature>
<dbReference type="CDD" id="cd11916">
    <property type="entry name" value="SH3_Sorbs1_3"/>
    <property type="match status" value="1"/>
</dbReference>
<evidence type="ECO:0000256" key="5">
    <source>
        <dbReference type="ARBA" id="ARBA00022475"/>
    </source>
</evidence>
<dbReference type="GO" id="GO:0005886">
    <property type="term" value="C:plasma membrane"/>
    <property type="evidence" value="ECO:0007669"/>
    <property type="project" value="UniProtKB-SubCell"/>
</dbReference>
<dbReference type="Pfam" id="PF14604">
    <property type="entry name" value="SH3_9"/>
    <property type="match status" value="1"/>
</dbReference>
<reference evidence="16" key="1">
    <citation type="submission" date="2025-08" db="UniProtKB">
        <authorList>
            <consortium name="RefSeq"/>
        </authorList>
    </citation>
    <scope>IDENTIFICATION</scope>
    <source>
        <tissue evidence="16">Blood</tissue>
    </source>
</reference>
<name>A0A2Y9MRL4_DELLE</name>
<feature type="compositionally biased region" description="Polar residues" evidence="12">
    <location>
        <begin position="625"/>
        <end position="644"/>
    </location>
</feature>
<dbReference type="GO" id="GO:0031589">
    <property type="term" value="P:cell-substrate adhesion"/>
    <property type="evidence" value="ECO:0007669"/>
    <property type="project" value="TreeGrafter"/>
</dbReference>
<evidence type="ECO:0000256" key="2">
    <source>
        <dbReference type="ARBA" id="ARBA00004246"/>
    </source>
</evidence>
<feature type="region of interest" description="Disordered" evidence="12">
    <location>
        <begin position="691"/>
        <end position="715"/>
    </location>
</feature>
<feature type="compositionally biased region" description="Basic and acidic residues" evidence="12">
    <location>
        <begin position="1117"/>
        <end position="1136"/>
    </location>
</feature>
<dbReference type="GO" id="GO:0005925">
    <property type="term" value="C:focal adhesion"/>
    <property type="evidence" value="ECO:0007669"/>
    <property type="project" value="UniProtKB-SubCell"/>
</dbReference>
<feature type="region of interest" description="Disordered" evidence="12">
    <location>
        <begin position="51"/>
        <end position="70"/>
    </location>
</feature>
<feature type="compositionally biased region" description="Basic and acidic residues" evidence="12">
    <location>
        <begin position="353"/>
        <end position="364"/>
    </location>
</feature>
<keyword evidence="9" id="KW-0965">Cell junction</keyword>
<feature type="domain" description="SH3" evidence="13">
    <location>
        <begin position="1230"/>
        <end position="1291"/>
    </location>
</feature>
<dbReference type="FunFam" id="2.30.30.40:FF:000004">
    <property type="entry name" value="Sorbin and SH3 domain-containing protein 1 isoform 2"/>
    <property type="match status" value="1"/>
</dbReference>
<dbReference type="Pfam" id="PF07653">
    <property type="entry name" value="SH3_2"/>
    <property type="match status" value="1"/>
</dbReference>
<evidence type="ECO:0000256" key="3">
    <source>
        <dbReference type="ARBA" id="ARBA00004496"/>
    </source>
</evidence>